<evidence type="ECO:0000313" key="9">
    <source>
        <dbReference type="Proteomes" id="UP000750502"/>
    </source>
</evidence>
<dbReference type="PANTHER" id="PTHR23504:SF3">
    <property type="entry name" value="MAJOR FACILITATOR SUPERFAMILY (MFS) PROFILE DOMAIN-CONTAINING PROTEIN"/>
    <property type="match status" value="1"/>
</dbReference>
<reference evidence="8" key="1">
    <citation type="journal article" date="2020" name="bioRxiv">
        <title>Historical genomics reveals the evolutionary mechanisms behind multiple outbreaks of the host-specific coffee wilt pathogen Fusarium xylarioides.</title>
        <authorList>
            <person name="Peck D."/>
            <person name="Nowell R.W."/>
            <person name="Flood J."/>
            <person name="Ryan M.J."/>
            <person name="Barraclough T.G."/>
        </authorList>
    </citation>
    <scope>NUCLEOTIDE SEQUENCE</scope>
    <source>
        <strain evidence="8">IMI 127659i</strain>
    </source>
</reference>
<comment type="subcellular location">
    <subcellularLocation>
        <location evidence="1">Membrane</location>
        <topology evidence="1">Multi-pass membrane protein</topology>
    </subcellularLocation>
</comment>
<evidence type="ECO:0000256" key="4">
    <source>
        <dbReference type="ARBA" id="ARBA00022989"/>
    </source>
</evidence>
<feature type="transmembrane region" description="Helical" evidence="7">
    <location>
        <begin position="83"/>
        <end position="105"/>
    </location>
</feature>
<evidence type="ECO:0000256" key="6">
    <source>
        <dbReference type="ARBA" id="ARBA00023180"/>
    </source>
</evidence>
<evidence type="ECO:0008006" key="10">
    <source>
        <dbReference type="Google" id="ProtNLM"/>
    </source>
</evidence>
<keyword evidence="6" id="KW-0325">Glycoprotein</keyword>
<evidence type="ECO:0000256" key="1">
    <source>
        <dbReference type="ARBA" id="ARBA00004141"/>
    </source>
</evidence>
<dbReference type="InterPro" id="IPR011701">
    <property type="entry name" value="MFS"/>
</dbReference>
<dbReference type="GO" id="GO:0016020">
    <property type="term" value="C:membrane"/>
    <property type="evidence" value="ECO:0007669"/>
    <property type="project" value="UniProtKB-SubCell"/>
</dbReference>
<gene>
    <name evidence="8" type="ORF">H9Q72_006309</name>
</gene>
<keyword evidence="4 7" id="KW-1133">Transmembrane helix</keyword>
<name>A0A9P7L1M3_9HYPO</name>
<dbReference type="SUPFAM" id="SSF103473">
    <property type="entry name" value="MFS general substrate transporter"/>
    <property type="match status" value="1"/>
</dbReference>
<dbReference type="AlphaFoldDB" id="A0A9P7L1M3"/>
<keyword evidence="9" id="KW-1185">Reference proteome</keyword>
<comment type="caution">
    <text evidence="8">The sequence shown here is derived from an EMBL/GenBank/DDBJ whole genome shotgun (WGS) entry which is preliminary data.</text>
</comment>
<dbReference type="PANTHER" id="PTHR23504">
    <property type="entry name" value="MAJOR FACILITATOR SUPERFAMILY DOMAIN-CONTAINING PROTEIN 10"/>
    <property type="match status" value="1"/>
</dbReference>
<dbReference type="EMBL" id="JADFTT010000192">
    <property type="protein sequence ID" value="KAG5765623.1"/>
    <property type="molecule type" value="Genomic_DNA"/>
</dbReference>
<evidence type="ECO:0000313" key="8">
    <source>
        <dbReference type="EMBL" id="KAG5765623.1"/>
    </source>
</evidence>
<evidence type="ECO:0000256" key="5">
    <source>
        <dbReference type="ARBA" id="ARBA00023136"/>
    </source>
</evidence>
<dbReference type="Proteomes" id="UP000750502">
    <property type="component" value="Unassembled WGS sequence"/>
</dbReference>
<dbReference type="OrthoDB" id="5102174at2759"/>
<dbReference type="Gene3D" id="1.20.1250.20">
    <property type="entry name" value="MFS general substrate transporter like domains"/>
    <property type="match status" value="1"/>
</dbReference>
<sequence length="225" mass="24840">MNSTTPLLSANRVPTSYSNLTEFPPLVIRNGRRRRGTKKSLRTKIQIPLLCYARLMVAMAYFSIFPHVALMIQHNSGSRATDIGAYVGFFEVLFLAAQALTSIFWVTMADKFGGKTILICVLLGTTISSAIFGFSSSLWQMALCRCFMGMVSGGDVAVHTMIGKRCMTETEASAYPPLLETLEWPLDFLSAMLLSVISINTQLSSKPFLFLGNIRFASRELQLAS</sequence>
<feature type="transmembrane region" description="Helical" evidence="7">
    <location>
        <begin position="49"/>
        <end position="71"/>
    </location>
</feature>
<keyword evidence="3 7" id="KW-0812">Transmembrane</keyword>
<keyword evidence="2" id="KW-0813">Transport</keyword>
<keyword evidence="5 7" id="KW-0472">Membrane</keyword>
<evidence type="ECO:0000256" key="7">
    <source>
        <dbReference type="SAM" id="Phobius"/>
    </source>
</evidence>
<organism evidence="8 9">
    <name type="scientific">Fusarium xylarioides</name>
    <dbReference type="NCBI Taxonomy" id="221167"/>
    <lineage>
        <taxon>Eukaryota</taxon>
        <taxon>Fungi</taxon>
        <taxon>Dikarya</taxon>
        <taxon>Ascomycota</taxon>
        <taxon>Pezizomycotina</taxon>
        <taxon>Sordariomycetes</taxon>
        <taxon>Hypocreomycetidae</taxon>
        <taxon>Hypocreales</taxon>
        <taxon>Nectriaceae</taxon>
        <taxon>Fusarium</taxon>
        <taxon>Fusarium fujikuroi species complex</taxon>
    </lineage>
</organism>
<proteinExistence type="predicted"/>
<evidence type="ECO:0000256" key="3">
    <source>
        <dbReference type="ARBA" id="ARBA00022692"/>
    </source>
</evidence>
<dbReference type="InterPro" id="IPR036259">
    <property type="entry name" value="MFS_trans_sf"/>
</dbReference>
<dbReference type="Pfam" id="PF07690">
    <property type="entry name" value="MFS_1"/>
    <property type="match status" value="1"/>
</dbReference>
<dbReference type="GO" id="GO:0022857">
    <property type="term" value="F:transmembrane transporter activity"/>
    <property type="evidence" value="ECO:0007669"/>
    <property type="project" value="InterPro"/>
</dbReference>
<accession>A0A9P7L1M3</accession>
<protein>
    <recommendedName>
        <fullName evidence="10">Major facilitator superfamily (MFS) profile domain-containing protein</fullName>
    </recommendedName>
</protein>
<feature type="transmembrane region" description="Helical" evidence="7">
    <location>
        <begin position="117"/>
        <end position="139"/>
    </location>
</feature>
<evidence type="ECO:0000256" key="2">
    <source>
        <dbReference type="ARBA" id="ARBA00022448"/>
    </source>
</evidence>
<reference evidence="8" key="2">
    <citation type="submission" date="2020-10" db="EMBL/GenBank/DDBJ databases">
        <authorList>
            <person name="Peck L.D."/>
            <person name="Nowell R.W."/>
            <person name="Flood J."/>
            <person name="Ryan M.J."/>
            <person name="Barraclough T.G."/>
        </authorList>
    </citation>
    <scope>NUCLEOTIDE SEQUENCE</scope>
    <source>
        <strain evidence="8">IMI 127659i</strain>
    </source>
</reference>